<protein>
    <submittedName>
        <fullName evidence="2">FHA domain protein</fullName>
    </submittedName>
</protein>
<dbReference type="EMBL" id="CP036276">
    <property type="protein sequence ID" value="QDU45667.1"/>
    <property type="molecule type" value="Genomic_DNA"/>
</dbReference>
<sequence length="164" mass="18091">MLLGELVPIGGGDPIPLLKDKLQVGRRPNCDIVLRFPNVSSYHCELELIEGHWLVTDLDSRNGTKVNGERVTRRWAFPGDQIGFAKHKFEIFYTAVGDAPPEVEGAESPEVFGQSLMEKAGLVRRKPKRAPLPPSAKPIKEVAMAASDSDESIALDWLSDVEED</sequence>
<keyword evidence="3" id="KW-1185">Reference proteome</keyword>
<organism evidence="2 3">
    <name type="scientific">Symmachiella dynata</name>
    <dbReference type="NCBI Taxonomy" id="2527995"/>
    <lineage>
        <taxon>Bacteria</taxon>
        <taxon>Pseudomonadati</taxon>
        <taxon>Planctomycetota</taxon>
        <taxon>Planctomycetia</taxon>
        <taxon>Planctomycetales</taxon>
        <taxon>Planctomycetaceae</taxon>
        <taxon>Symmachiella</taxon>
    </lineage>
</organism>
<feature type="domain" description="FHA" evidence="1">
    <location>
        <begin position="22"/>
        <end position="71"/>
    </location>
</feature>
<dbReference type="KEGG" id="sdyn:Mal52_41620"/>
<dbReference type="PROSITE" id="PS50006">
    <property type="entry name" value="FHA_DOMAIN"/>
    <property type="match status" value="1"/>
</dbReference>
<dbReference type="Gene3D" id="2.60.200.20">
    <property type="match status" value="1"/>
</dbReference>
<dbReference type="Proteomes" id="UP000319383">
    <property type="component" value="Chromosome"/>
</dbReference>
<dbReference type="RefSeq" id="WP_145378206.1">
    <property type="nucleotide sequence ID" value="NZ_CP036276.1"/>
</dbReference>
<reference evidence="2 3" key="1">
    <citation type="submission" date="2019-02" db="EMBL/GenBank/DDBJ databases">
        <title>Deep-cultivation of Planctomycetes and their phenomic and genomic characterization uncovers novel biology.</title>
        <authorList>
            <person name="Wiegand S."/>
            <person name="Jogler M."/>
            <person name="Boedeker C."/>
            <person name="Pinto D."/>
            <person name="Vollmers J."/>
            <person name="Rivas-Marin E."/>
            <person name="Kohn T."/>
            <person name="Peeters S.H."/>
            <person name="Heuer A."/>
            <person name="Rast P."/>
            <person name="Oberbeckmann S."/>
            <person name="Bunk B."/>
            <person name="Jeske O."/>
            <person name="Meyerdierks A."/>
            <person name="Storesund J.E."/>
            <person name="Kallscheuer N."/>
            <person name="Luecker S."/>
            <person name="Lage O.M."/>
            <person name="Pohl T."/>
            <person name="Merkel B.J."/>
            <person name="Hornburger P."/>
            <person name="Mueller R.-W."/>
            <person name="Bruemmer F."/>
            <person name="Labrenz M."/>
            <person name="Spormann A.M."/>
            <person name="Op den Camp H."/>
            <person name="Overmann J."/>
            <person name="Amann R."/>
            <person name="Jetten M.S.M."/>
            <person name="Mascher T."/>
            <person name="Medema M.H."/>
            <person name="Devos D.P."/>
            <person name="Kaster A.-K."/>
            <person name="Ovreas L."/>
            <person name="Rohde M."/>
            <person name="Galperin M.Y."/>
            <person name="Jogler C."/>
        </authorList>
    </citation>
    <scope>NUCLEOTIDE SEQUENCE [LARGE SCALE GENOMIC DNA]</scope>
    <source>
        <strain evidence="2 3">Mal52</strain>
    </source>
</reference>
<accession>A0A517ZT48</accession>
<name>A0A517ZT48_9PLAN</name>
<dbReference type="Pfam" id="PF00498">
    <property type="entry name" value="FHA"/>
    <property type="match status" value="1"/>
</dbReference>
<dbReference type="PANTHER" id="PTHR23308">
    <property type="entry name" value="NUCLEAR INHIBITOR OF PROTEIN PHOSPHATASE-1"/>
    <property type="match status" value="1"/>
</dbReference>
<evidence type="ECO:0000259" key="1">
    <source>
        <dbReference type="PROSITE" id="PS50006"/>
    </source>
</evidence>
<proteinExistence type="predicted"/>
<gene>
    <name evidence="2" type="ORF">Mal52_41620</name>
</gene>
<dbReference type="CDD" id="cd00060">
    <property type="entry name" value="FHA"/>
    <property type="match status" value="1"/>
</dbReference>
<dbReference type="InterPro" id="IPR000253">
    <property type="entry name" value="FHA_dom"/>
</dbReference>
<dbReference type="InterPro" id="IPR050923">
    <property type="entry name" value="Cell_Proc_Reg/RNA_Proc"/>
</dbReference>
<dbReference type="SMART" id="SM00240">
    <property type="entry name" value="FHA"/>
    <property type="match status" value="1"/>
</dbReference>
<dbReference type="SUPFAM" id="SSF49879">
    <property type="entry name" value="SMAD/FHA domain"/>
    <property type="match status" value="1"/>
</dbReference>
<evidence type="ECO:0000313" key="2">
    <source>
        <dbReference type="EMBL" id="QDU45667.1"/>
    </source>
</evidence>
<evidence type="ECO:0000313" key="3">
    <source>
        <dbReference type="Proteomes" id="UP000319383"/>
    </source>
</evidence>
<dbReference type="InterPro" id="IPR008984">
    <property type="entry name" value="SMAD_FHA_dom_sf"/>
</dbReference>
<dbReference type="AlphaFoldDB" id="A0A517ZT48"/>